<dbReference type="AlphaFoldDB" id="A0A1G4JBE6"/>
<keyword evidence="3" id="KW-0238">DNA-binding</keyword>
<keyword evidence="4" id="KW-0804">Transcription</keyword>
<comment type="subcellular location">
    <subcellularLocation>
        <location evidence="1">Nucleus</location>
    </subcellularLocation>
</comment>
<accession>A0A1G4JBE6</accession>
<dbReference type="CDD" id="cd16169">
    <property type="entry name" value="Tau138_eWH"/>
    <property type="match status" value="1"/>
</dbReference>
<keyword evidence="5" id="KW-0539">Nucleus</keyword>
<reference evidence="10 11" key="1">
    <citation type="submission" date="2016-03" db="EMBL/GenBank/DDBJ databases">
        <authorList>
            <person name="Devillers H."/>
        </authorList>
    </citation>
    <scope>NUCLEOTIDE SEQUENCE [LARGE SCALE GENOMIC DNA]</scope>
    <source>
        <strain evidence="10">CBS 11717</strain>
    </source>
</reference>
<evidence type="ECO:0000313" key="10">
    <source>
        <dbReference type="EMBL" id="SCU87393.1"/>
    </source>
</evidence>
<evidence type="ECO:0000259" key="9">
    <source>
        <dbReference type="Pfam" id="PF21552"/>
    </source>
</evidence>
<dbReference type="OrthoDB" id="68020at2759"/>
<dbReference type="InterPro" id="IPR044210">
    <property type="entry name" value="Tfc3-like"/>
</dbReference>
<proteinExistence type="predicted"/>
<feature type="region of interest" description="Disordered" evidence="6">
    <location>
        <begin position="268"/>
        <end position="289"/>
    </location>
</feature>
<feature type="domain" description="Transcription factor tau 138 kDa subunit extended winged helix" evidence="9">
    <location>
        <begin position="548"/>
        <end position="638"/>
    </location>
</feature>
<feature type="compositionally biased region" description="Basic and acidic residues" evidence="6">
    <location>
        <begin position="665"/>
        <end position="682"/>
    </location>
</feature>
<dbReference type="InterPro" id="IPR007309">
    <property type="entry name" value="TFIIIC_Bblock-bd"/>
</dbReference>
<feature type="domain" description="Transcription factor tau subunit sfc3/Tfc3 C-terminal" evidence="8">
    <location>
        <begin position="740"/>
        <end position="1112"/>
    </location>
</feature>
<evidence type="ECO:0000256" key="5">
    <source>
        <dbReference type="ARBA" id="ARBA00023242"/>
    </source>
</evidence>
<protein>
    <submittedName>
        <fullName evidence="10">LAMI_0D05908g1_1</fullName>
    </submittedName>
</protein>
<dbReference type="Pfam" id="PF04182">
    <property type="entry name" value="B-block_TFIIIC"/>
    <property type="match status" value="1"/>
</dbReference>
<dbReference type="Pfam" id="PF21552">
    <property type="entry name" value="WHD_TFC3"/>
    <property type="match status" value="1"/>
</dbReference>
<sequence length="1156" mass="131570">MKTFSPDEIVDKTCEEIAFLGGIKQAELWQAVSLFTENLDNSLKSFLFSSLAEYHDIVITVGGKELRDQTLEGVVASGMVVEISLTEDKLWQILTGYKKKESAIGGLTFDLLLQVAKAKEKGINTMELAKATGQDPRSITGRVKKLGHLVDGIQVISKGHVVKHLKFHKFIDRSDQTRNYINMRDHLSKIVDVVKNSKNGVRQLIDLRRELKFDKDKRLSKSFIAAIAWLDEKEYLKKVLVVSPATPTLRIRCVKYLRDFVAEEKVTNDFEDSSDEEDDEEEESGDKTIQEEEDAAVEGFANFNATQLLQSNDLIVQDEMQSERNRFSLNRFYPIQCQTYSLVDKFKAKGISTMETVNTITGKDYRRAFAKCGEYFIENIGKKGSLDGFGLIRVYDFEGKRKFYRLFTKDHFKFLSGMGNDRSGMEFLPVVPQQKNLHQLNREFFVPLNNTLRFIERDGQQNFFWNGELKVMANPYAAPRGRKRKGVVEENEAETKVAKSDIGGLTHEKASSRVDERGDQHIDFAVSVTTHDGSDGKLLSIGGLFGNSLKSLERQSALLEVVRLEGGATVFKDQLFDRVTRLMGSRTQLDKKTIRGDVDNLLASGKLLIHVEPNTGRRVLCLPGKDHKEACDKLLKEKDNKPTYFKDVLQNTDIYFFDERERDRFQSGPKSAERVRNFEKKDRSKRTAGQKGSRTAKRVTVEQPRPGGRIKEGIENKETNLVKPYDLPLAATPEYFTLGSNHGAKALVTAVVITKSIKGQIAWEQISDLFPKNSLESLKKQWMLRRIKIGHSGWRALLDKWKNIVVSAMKNGKIDLQDVENLDLPQLVKLWMREEKDEKQSPLKLYHHLEENFKNHALIKQPMLWHPPSGAEMSSMVQREGRLLRKVYVCRREGESDSGDTKEDKIRSIIRSLLISKSDVDADEISALKSFAKDDIDKVTLDMARDRQIIFTGTSKLQLSEHVSDYLKKIGNFKKFEAAARFQSTIFPWLENRKGLILQDEPGDHKAIVLVNALAAGYVKMKAVPDTTSETPMHYSTRRCDMDSLIPPLVIVSGGASWKESERICPIPLSDPCCSLWIDLEGNVRIEVWKQLLCMIINEIAFNPGISKECLAARFYKIVSLDELTKLLGWCKAMKAVERGDFGGYFVNFFWYKVFM</sequence>
<evidence type="ECO:0000259" key="7">
    <source>
        <dbReference type="Pfam" id="PF04182"/>
    </source>
</evidence>
<evidence type="ECO:0000256" key="3">
    <source>
        <dbReference type="ARBA" id="ARBA00023125"/>
    </source>
</evidence>
<dbReference type="InterPro" id="IPR049543">
    <property type="entry name" value="WHD_TFC3"/>
</dbReference>
<keyword evidence="11" id="KW-1185">Reference proteome</keyword>
<organism evidence="10 11">
    <name type="scientific">Lachancea mirantina</name>
    <dbReference type="NCBI Taxonomy" id="1230905"/>
    <lineage>
        <taxon>Eukaryota</taxon>
        <taxon>Fungi</taxon>
        <taxon>Dikarya</taxon>
        <taxon>Ascomycota</taxon>
        <taxon>Saccharomycotina</taxon>
        <taxon>Saccharomycetes</taxon>
        <taxon>Saccharomycetales</taxon>
        <taxon>Saccharomycetaceae</taxon>
        <taxon>Lachancea</taxon>
    </lineage>
</organism>
<evidence type="ECO:0000313" key="11">
    <source>
        <dbReference type="Proteomes" id="UP000191024"/>
    </source>
</evidence>
<evidence type="ECO:0000259" key="8">
    <source>
        <dbReference type="Pfam" id="PF20222"/>
    </source>
</evidence>
<dbReference type="PANTHER" id="PTHR15180">
    <property type="entry name" value="GENERAL TRANSCRIPTION FACTOR 3C POLYPEPTIDE 1"/>
    <property type="match status" value="1"/>
</dbReference>
<feature type="domain" description="B-block binding subunit of TFIIIC" evidence="7">
    <location>
        <begin position="107"/>
        <end position="172"/>
    </location>
</feature>
<dbReference type="GO" id="GO:0000127">
    <property type="term" value="C:transcription factor TFIIIC complex"/>
    <property type="evidence" value="ECO:0007669"/>
    <property type="project" value="InterPro"/>
</dbReference>
<dbReference type="GO" id="GO:0005634">
    <property type="term" value="C:nucleus"/>
    <property type="evidence" value="ECO:0007669"/>
    <property type="project" value="UniProtKB-SubCell"/>
</dbReference>
<name>A0A1G4JBE6_9SACH</name>
<dbReference type="STRING" id="1230905.A0A1G4JBE6"/>
<dbReference type="InterPro" id="IPR035625">
    <property type="entry name" value="Tfc3-like_eWH"/>
</dbReference>
<feature type="compositionally biased region" description="Acidic residues" evidence="6">
    <location>
        <begin position="269"/>
        <end position="284"/>
    </location>
</feature>
<dbReference type="GO" id="GO:0042791">
    <property type="term" value="P:5S class rRNA transcription by RNA polymerase III"/>
    <property type="evidence" value="ECO:0007669"/>
    <property type="project" value="TreeGrafter"/>
</dbReference>
<dbReference type="GO" id="GO:0006384">
    <property type="term" value="P:transcription initiation at RNA polymerase III promoter"/>
    <property type="evidence" value="ECO:0007669"/>
    <property type="project" value="InterPro"/>
</dbReference>
<dbReference type="Proteomes" id="UP000191024">
    <property type="component" value="Chromosome D"/>
</dbReference>
<evidence type="ECO:0000256" key="4">
    <source>
        <dbReference type="ARBA" id="ARBA00023163"/>
    </source>
</evidence>
<evidence type="ECO:0000256" key="2">
    <source>
        <dbReference type="ARBA" id="ARBA00022553"/>
    </source>
</evidence>
<keyword evidence="2" id="KW-0597">Phosphoprotein</keyword>
<gene>
    <name evidence="10" type="ORF">LAMI_0D05908G</name>
</gene>
<feature type="region of interest" description="Disordered" evidence="6">
    <location>
        <begin position="665"/>
        <end position="700"/>
    </location>
</feature>
<dbReference type="Pfam" id="PF20222">
    <property type="entry name" value="DUF6581"/>
    <property type="match status" value="1"/>
</dbReference>
<dbReference type="InterPro" id="IPR046488">
    <property type="entry name" value="Sfc3/Tfc3_C"/>
</dbReference>
<evidence type="ECO:0000256" key="1">
    <source>
        <dbReference type="ARBA" id="ARBA00004123"/>
    </source>
</evidence>
<dbReference type="PANTHER" id="PTHR15180:SF1">
    <property type="entry name" value="GENERAL TRANSCRIPTION FACTOR 3C POLYPEPTIDE 1"/>
    <property type="match status" value="1"/>
</dbReference>
<dbReference type="GO" id="GO:0003677">
    <property type="term" value="F:DNA binding"/>
    <property type="evidence" value="ECO:0007669"/>
    <property type="project" value="UniProtKB-KW"/>
</dbReference>
<dbReference type="EMBL" id="LT598463">
    <property type="protein sequence ID" value="SCU87393.1"/>
    <property type="molecule type" value="Genomic_DNA"/>
</dbReference>
<evidence type="ECO:0000256" key="6">
    <source>
        <dbReference type="SAM" id="MobiDB-lite"/>
    </source>
</evidence>